<dbReference type="OrthoDB" id="9983241at2759"/>
<reference evidence="2 3" key="1">
    <citation type="journal article" date="2013" name="PLoS Genet.">
        <title>The genome and development-dependent transcriptomes of Pyronema confluens: a window into fungal evolution.</title>
        <authorList>
            <person name="Traeger S."/>
            <person name="Altegoer F."/>
            <person name="Freitag M."/>
            <person name="Gabaldon T."/>
            <person name="Kempken F."/>
            <person name="Kumar A."/>
            <person name="Marcet-Houben M."/>
            <person name="Poggeler S."/>
            <person name="Stajich J.E."/>
            <person name="Nowrousian M."/>
        </authorList>
    </citation>
    <scope>NUCLEOTIDE SEQUENCE [LARGE SCALE GENOMIC DNA]</scope>
    <source>
        <strain evidence="3">CBS 100304</strain>
        <tissue evidence="2">Vegetative mycelium</tissue>
    </source>
</reference>
<dbReference type="AlphaFoldDB" id="U4LQI2"/>
<feature type="chain" id="PRO_5004652286" evidence="1">
    <location>
        <begin position="20"/>
        <end position="367"/>
    </location>
</feature>
<keyword evidence="1" id="KW-0732">Signal</keyword>
<name>U4LQI2_PYROM</name>
<feature type="signal peptide" evidence="1">
    <location>
        <begin position="1"/>
        <end position="19"/>
    </location>
</feature>
<evidence type="ECO:0000313" key="2">
    <source>
        <dbReference type="EMBL" id="CCX34431.1"/>
    </source>
</evidence>
<dbReference type="EMBL" id="HF936538">
    <property type="protein sequence ID" value="CCX34431.1"/>
    <property type="molecule type" value="Genomic_DNA"/>
</dbReference>
<accession>U4LQI2</accession>
<gene>
    <name evidence="2" type="ORF">PCON_03695</name>
</gene>
<protein>
    <submittedName>
        <fullName evidence="2">Uncharacterized protein</fullName>
    </submittedName>
</protein>
<evidence type="ECO:0000256" key="1">
    <source>
        <dbReference type="SAM" id="SignalP"/>
    </source>
</evidence>
<sequence length="367" mass="39485">MKLPTIPLILSALAYETFAAPTKLSTPLSLKLTTSPWSSLASQLNSALPTISVSKVLAAVDHAGSAVTPASPLIKDLRFSSTDGTTTGWYPQGVTTSADSLDSGKVDGVEVLLTSWYDHTTGGPKGVRIGFTNPTTGKYVYALLVVPKSISSGTSYDALKGVHAGGIMWYGNHLYVVDTWFGLRIFDMNKILQVTAGSGIGLNGGKYYAHGYKYIIPQIGTYTPTSGSTKFRFSYISLDRTSTPDSILVGEYESPATTARIARFDINYQTRLLSTGTRRDMWKIGKTSIQGGVVVNGRFYFTKSHGEGGKSELLVWNGKASGEVVSKGAILPNGAEDLSYWKSKDALYSVGEHPGKRKVFAVKASRY</sequence>
<proteinExistence type="predicted"/>
<dbReference type="STRING" id="1076935.U4LQI2"/>
<organism evidence="2 3">
    <name type="scientific">Pyronema omphalodes (strain CBS 100304)</name>
    <name type="common">Pyronema confluens</name>
    <dbReference type="NCBI Taxonomy" id="1076935"/>
    <lineage>
        <taxon>Eukaryota</taxon>
        <taxon>Fungi</taxon>
        <taxon>Dikarya</taxon>
        <taxon>Ascomycota</taxon>
        <taxon>Pezizomycotina</taxon>
        <taxon>Pezizomycetes</taxon>
        <taxon>Pezizales</taxon>
        <taxon>Pyronemataceae</taxon>
        <taxon>Pyronema</taxon>
    </lineage>
</organism>
<keyword evidence="3" id="KW-1185">Reference proteome</keyword>
<dbReference type="OMA" id="WFMAGNE"/>
<dbReference type="eggNOG" id="ENOG502SICU">
    <property type="taxonomic scope" value="Eukaryota"/>
</dbReference>
<dbReference type="Proteomes" id="UP000018144">
    <property type="component" value="Unassembled WGS sequence"/>
</dbReference>
<evidence type="ECO:0000313" key="3">
    <source>
        <dbReference type="Proteomes" id="UP000018144"/>
    </source>
</evidence>